<dbReference type="EMBL" id="CAJOBC010003930">
    <property type="protein sequence ID" value="CAF3807015.1"/>
    <property type="molecule type" value="Genomic_DNA"/>
</dbReference>
<dbReference type="AlphaFoldDB" id="A0A814JG56"/>
<feature type="region of interest" description="Disordered" evidence="1">
    <location>
        <begin position="73"/>
        <end position="100"/>
    </location>
</feature>
<organism evidence="2 4">
    <name type="scientific">Didymodactylos carnosus</name>
    <dbReference type="NCBI Taxonomy" id="1234261"/>
    <lineage>
        <taxon>Eukaryota</taxon>
        <taxon>Metazoa</taxon>
        <taxon>Spiralia</taxon>
        <taxon>Gnathifera</taxon>
        <taxon>Rotifera</taxon>
        <taxon>Eurotatoria</taxon>
        <taxon>Bdelloidea</taxon>
        <taxon>Philodinida</taxon>
        <taxon>Philodinidae</taxon>
        <taxon>Didymodactylos</taxon>
    </lineage>
</organism>
<accession>A0A814JG56</accession>
<evidence type="ECO:0000313" key="2">
    <source>
        <dbReference type="EMBL" id="CAF1036469.1"/>
    </source>
</evidence>
<dbReference type="Proteomes" id="UP000681722">
    <property type="component" value="Unassembled WGS sequence"/>
</dbReference>
<name>A0A814JG56_9BILA</name>
<protein>
    <submittedName>
        <fullName evidence="2">Uncharacterized protein</fullName>
    </submittedName>
</protein>
<evidence type="ECO:0000313" key="3">
    <source>
        <dbReference type="EMBL" id="CAF3807015.1"/>
    </source>
</evidence>
<dbReference type="EMBL" id="CAJNOQ010003930">
    <property type="protein sequence ID" value="CAF1036469.1"/>
    <property type="molecule type" value="Genomic_DNA"/>
</dbReference>
<sequence length="268" mass="30609">MDVKDPKVSTKSTPIREALTPKLNNEDGNSQQSPTTTVINLNEEIQILPKNVRKLRRGSTSTITSLSTAIVQKKQLTDKSGRQSKRHVPKKPLIDQTERSPNYHPWSKRYIAIITRPPMKKCMSKTPFHRLYYREKICETTEKIPNLLSMQVIKVNTIDVQYIPRRSSSRPPTPVIRYVRRLPSEIPLIPVEQVTEKEPDEMVQTINSIKSALTSPVSQPIIVEISRPNTATTTLINRAKLAEKLIKRPPRRIYNFSRETVIPLAAFG</sequence>
<evidence type="ECO:0000256" key="1">
    <source>
        <dbReference type="SAM" id="MobiDB-lite"/>
    </source>
</evidence>
<proteinExistence type="predicted"/>
<feature type="region of interest" description="Disordered" evidence="1">
    <location>
        <begin position="1"/>
        <end position="36"/>
    </location>
</feature>
<reference evidence="2" key="1">
    <citation type="submission" date="2021-02" db="EMBL/GenBank/DDBJ databases">
        <authorList>
            <person name="Nowell W R."/>
        </authorList>
    </citation>
    <scope>NUCLEOTIDE SEQUENCE</scope>
</reference>
<comment type="caution">
    <text evidence="2">The sequence shown here is derived from an EMBL/GenBank/DDBJ whole genome shotgun (WGS) entry which is preliminary data.</text>
</comment>
<gene>
    <name evidence="2" type="ORF">GPM918_LOCUS15552</name>
    <name evidence="3" type="ORF">SRO942_LOCUS15552</name>
</gene>
<evidence type="ECO:0000313" key="4">
    <source>
        <dbReference type="Proteomes" id="UP000663829"/>
    </source>
</evidence>
<feature type="compositionally biased region" description="Polar residues" evidence="1">
    <location>
        <begin position="22"/>
        <end position="36"/>
    </location>
</feature>
<keyword evidence="4" id="KW-1185">Reference proteome</keyword>
<dbReference type="Proteomes" id="UP000663829">
    <property type="component" value="Unassembled WGS sequence"/>
</dbReference>